<evidence type="ECO:0000259" key="1">
    <source>
        <dbReference type="Pfam" id="PF10908"/>
    </source>
</evidence>
<dbReference type="RefSeq" id="WP_021691790.1">
    <property type="nucleotide sequence ID" value="NZ_BASZ01000013.1"/>
</dbReference>
<dbReference type="AlphaFoldDB" id="U2YQK3"/>
<gene>
    <name evidence="2" type="ORF">NT2_13_00585</name>
</gene>
<comment type="caution">
    <text evidence="2">The sequence shown here is derived from an EMBL/GenBank/DDBJ whole genome shotgun (WGS) entry which is preliminary data.</text>
</comment>
<dbReference type="EMBL" id="BASZ01000013">
    <property type="protein sequence ID" value="GAD50972.1"/>
    <property type="molecule type" value="Genomic_DNA"/>
</dbReference>
<reference evidence="2 3" key="1">
    <citation type="submission" date="2013-09" db="EMBL/GenBank/DDBJ databases">
        <title>Whole genome shotgun sequence of Novosphingobium tardaugens NBRC 16725.</title>
        <authorList>
            <person name="Isaki S."/>
            <person name="Hosoyama A."/>
            <person name="Tsuchikane K."/>
            <person name="Katsumata H."/>
            <person name="Ando Y."/>
            <person name="Yamazaki S."/>
            <person name="Fujita N."/>
        </authorList>
    </citation>
    <scope>NUCLEOTIDE SEQUENCE [LARGE SCALE GENOMIC DNA]</scope>
    <source>
        <strain evidence="2 3">NBRC 16725</strain>
    </source>
</reference>
<dbReference type="KEGG" id="ntd:EGO55_19620"/>
<dbReference type="eggNOG" id="COG1376">
    <property type="taxonomic scope" value="Bacteria"/>
</dbReference>
<organism evidence="2 3">
    <name type="scientific">Caenibius tardaugens NBRC 16725</name>
    <dbReference type="NCBI Taxonomy" id="1219035"/>
    <lineage>
        <taxon>Bacteria</taxon>
        <taxon>Pseudomonadati</taxon>
        <taxon>Pseudomonadota</taxon>
        <taxon>Alphaproteobacteria</taxon>
        <taxon>Sphingomonadales</taxon>
        <taxon>Erythrobacteraceae</taxon>
        <taxon>Caenibius</taxon>
    </lineage>
</organism>
<sequence length="125" mass="13755">MWRYEQSTGRFLRASRTGASLIATGYAGAKDCLNDPAKDHVRACGPIPKGYYRLRVFDHPRFKAPAIRCFPEPGTEMHGRSGFYIHGDNPAGDRSASSGCIILPSAIRQRIAALIPRDDVLQVVP</sequence>
<evidence type="ECO:0000313" key="3">
    <source>
        <dbReference type="Proteomes" id="UP000016568"/>
    </source>
</evidence>
<name>U2YQK3_9SPHN</name>
<dbReference type="Pfam" id="PF10908">
    <property type="entry name" value="Tlde1_dom"/>
    <property type="match status" value="1"/>
</dbReference>
<accession>U2YQK3</accession>
<dbReference type="Proteomes" id="UP000016568">
    <property type="component" value="Unassembled WGS sequence"/>
</dbReference>
<evidence type="ECO:0000313" key="2">
    <source>
        <dbReference type="EMBL" id="GAD50972.1"/>
    </source>
</evidence>
<keyword evidence="3" id="KW-1185">Reference proteome</keyword>
<dbReference type="InterPro" id="IPR021225">
    <property type="entry name" value="Tlde1_dom"/>
</dbReference>
<proteinExistence type="predicted"/>
<feature type="domain" description="Tlde1" evidence="1">
    <location>
        <begin position="24"/>
        <end position="112"/>
    </location>
</feature>
<dbReference type="OrthoDB" id="7569468at2"/>
<protein>
    <recommendedName>
        <fullName evidence="1">Tlde1 domain-containing protein</fullName>
    </recommendedName>
</protein>